<gene>
    <name evidence="1" type="ORF">ACFOUY_20065</name>
</gene>
<protein>
    <recommendedName>
        <fullName evidence="3">Glycosyl transferase family 2</fullName>
    </recommendedName>
</protein>
<sequence length="322" mass="38071">MPLLKFFKLLWVWKAKETATKKTFTFLVALENINYTICLFMSKPKNNVALLVHACDRYEFLYRGFDSFFSKNWDFTVPCNYYFATEVKDAELNGFTNIKSGKGEWADRLATLLRGIDEDYVLYFQEDMWLSKPVNPTFLSQLFDFAKQNNCQQIKLHSSDVYKTKQTDTFIEGFNIAEIDNKASQFLMSHQVTLWKKDFLLAQLYKKEHPWRNERKGTKRLKKLNPLIQHVDYFSENGSAELNSNKKPNKRSEYFAVSFNSTLNYNSVRFIEELKSGNKAEKNYAKELQNHYDNDLTHDGKPKPKKVDLFKKFKTWFLQRKG</sequence>
<dbReference type="RefSeq" id="WP_378963067.1">
    <property type="nucleotide sequence ID" value="NZ_JBHRXC010000016.1"/>
</dbReference>
<evidence type="ECO:0008006" key="3">
    <source>
        <dbReference type="Google" id="ProtNLM"/>
    </source>
</evidence>
<keyword evidence="2" id="KW-1185">Reference proteome</keyword>
<reference evidence="2" key="1">
    <citation type="journal article" date="2019" name="Int. J. Syst. Evol. Microbiol.">
        <title>The Global Catalogue of Microorganisms (GCM) 10K type strain sequencing project: providing services to taxonomists for standard genome sequencing and annotation.</title>
        <authorList>
            <consortium name="The Broad Institute Genomics Platform"/>
            <consortium name="The Broad Institute Genome Sequencing Center for Infectious Disease"/>
            <person name="Wu L."/>
            <person name="Ma J."/>
        </authorList>
    </citation>
    <scope>NUCLEOTIDE SEQUENCE [LARGE SCALE GENOMIC DNA]</scope>
    <source>
        <strain evidence="2">CCM 8689</strain>
    </source>
</reference>
<comment type="caution">
    <text evidence="1">The sequence shown here is derived from an EMBL/GenBank/DDBJ whole genome shotgun (WGS) entry which is preliminary data.</text>
</comment>
<proteinExistence type="predicted"/>
<accession>A0ABV8NTE3</accession>
<evidence type="ECO:0000313" key="1">
    <source>
        <dbReference type="EMBL" id="MFC4199014.1"/>
    </source>
</evidence>
<organism evidence="1 2">
    <name type="scientific">Pedobacter jamesrossensis</name>
    <dbReference type="NCBI Taxonomy" id="1908238"/>
    <lineage>
        <taxon>Bacteria</taxon>
        <taxon>Pseudomonadati</taxon>
        <taxon>Bacteroidota</taxon>
        <taxon>Sphingobacteriia</taxon>
        <taxon>Sphingobacteriales</taxon>
        <taxon>Sphingobacteriaceae</taxon>
        <taxon>Pedobacter</taxon>
    </lineage>
</organism>
<name>A0ABV8NTE3_9SPHI</name>
<dbReference type="EMBL" id="JBHSBY010000145">
    <property type="protein sequence ID" value="MFC4199014.1"/>
    <property type="molecule type" value="Genomic_DNA"/>
</dbReference>
<evidence type="ECO:0000313" key="2">
    <source>
        <dbReference type="Proteomes" id="UP001595792"/>
    </source>
</evidence>
<dbReference type="Proteomes" id="UP001595792">
    <property type="component" value="Unassembled WGS sequence"/>
</dbReference>